<comment type="caution">
    <text evidence="8">Lacks conserved residue(s) required for the propagation of feature annotation.</text>
</comment>
<keyword evidence="3 8" id="KW-0378">Hydrolase</keyword>
<evidence type="ECO:0000256" key="3">
    <source>
        <dbReference type="ARBA" id="ARBA00022801"/>
    </source>
</evidence>
<evidence type="ECO:0000259" key="10">
    <source>
        <dbReference type="SMART" id="SM00478"/>
    </source>
</evidence>
<accession>A0A4U7KWL1</accession>
<evidence type="ECO:0000256" key="6">
    <source>
        <dbReference type="ARBA" id="ARBA00023295"/>
    </source>
</evidence>
<feature type="compositionally biased region" description="Low complexity" evidence="9">
    <location>
        <begin position="105"/>
        <end position="121"/>
    </location>
</feature>
<dbReference type="EC" id="4.2.99.18" evidence="8"/>
<feature type="compositionally biased region" description="Low complexity" evidence="9">
    <location>
        <begin position="18"/>
        <end position="60"/>
    </location>
</feature>
<dbReference type="PROSITE" id="PS01155">
    <property type="entry name" value="ENDONUCLEASE_III_2"/>
    <property type="match status" value="1"/>
</dbReference>
<dbReference type="SMART" id="SM00478">
    <property type="entry name" value="ENDO3c"/>
    <property type="match status" value="1"/>
</dbReference>
<comment type="catalytic activity">
    <reaction evidence="7 8">
        <text>2'-deoxyribonucleotide-(2'-deoxyribose 5'-phosphate)-2'-deoxyribonucleotide-DNA = a 3'-end 2'-deoxyribonucleotide-(2,3-dehydro-2,3-deoxyribose 5'-phosphate)-DNA + a 5'-end 5'-phospho-2'-deoxyribonucleoside-DNA + H(+)</text>
        <dbReference type="Rhea" id="RHEA:66592"/>
        <dbReference type="Rhea" id="RHEA-COMP:13180"/>
        <dbReference type="Rhea" id="RHEA-COMP:16897"/>
        <dbReference type="Rhea" id="RHEA-COMP:17067"/>
        <dbReference type="ChEBI" id="CHEBI:15378"/>
        <dbReference type="ChEBI" id="CHEBI:136412"/>
        <dbReference type="ChEBI" id="CHEBI:157695"/>
        <dbReference type="ChEBI" id="CHEBI:167181"/>
        <dbReference type="EC" id="4.2.99.18"/>
    </reaction>
</comment>
<dbReference type="PANTHER" id="PTHR43286">
    <property type="entry name" value="ENDONUCLEASE III-LIKE PROTEIN 1"/>
    <property type="match status" value="1"/>
</dbReference>
<reference evidence="11 12" key="1">
    <citation type="submission" date="2019-05" db="EMBL/GenBank/DDBJ databases">
        <title>Sporisorium graminicola CBS 10092 draft sequencing and annotation.</title>
        <authorList>
            <person name="Solano-Gonzalez S."/>
            <person name="Caddick M.X."/>
            <person name="Darby A."/>
        </authorList>
    </citation>
    <scope>NUCLEOTIDE SEQUENCE [LARGE SCALE GENOMIC DNA]</scope>
    <source>
        <strain evidence="11 12">CBS 10092</strain>
    </source>
</reference>
<comment type="caution">
    <text evidence="11">The sequence shown here is derived from an EMBL/GenBank/DDBJ whole genome shotgun (WGS) entry which is preliminary data.</text>
</comment>
<evidence type="ECO:0000256" key="2">
    <source>
        <dbReference type="ARBA" id="ARBA00022763"/>
    </source>
</evidence>
<dbReference type="OrthoDB" id="2099276at2759"/>
<evidence type="ECO:0000256" key="4">
    <source>
        <dbReference type="ARBA" id="ARBA00023204"/>
    </source>
</evidence>
<feature type="compositionally biased region" description="Polar residues" evidence="9">
    <location>
        <begin position="142"/>
        <end position="153"/>
    </location>
</feature>
<dbReference type="EMBL" id="SRRM01000005">
    <property type="protein sequence ID" value="TKY89135.1"/>
    <property type="molecule type" value="Genomic_DNA"/>
</dbReference>
<keyword evidence="6 8" id="KW-0326">Glycosidase</keyword>
<feature type="domain" description="HhH-GPD" evidence="10">
    <location>
        <begin position="281"/>
        <end position="431"/>
    </location>
</feature>
<evidence type="ECO:0000313" key="12">
    <source>
        <dbReference type="Proteomes" id="UP000306050"/>
    </source>
</evidence>
<keyword evidence="5 8" id="KW-0456">Lyase</keyword>
<dbReference type="GO" id="GO:0000703">
    <property type="term" value="F:oxidized pyrimidine nucleobase lesion DNA N-glycosylase activity"/>
    <property type="evidence" value="ECO:0007669"/>
    <property type="project" value="UniProtKB-UniRule"/>
</dbReference>
<evidence type="ECO:0000256" key="7">
    <source>
        <dbReference type="ARBA" id="ARBA00044632"/>
    </source>
</evidence>
<feature type="compositionally biased region" description="Low complexity" evidence="9">
    <location>
        <begin position="73"/>
        <end position="87"/>
    </location>
</feature>
<comment type="function">
    <text evidence="8">Bifunctional DNA N-glycosylase with associated apurinic/apyrimidinic (AP) lyase function that catalyzes the first step in base excision repair (BER), the primary repair pathway for the repair of oxidative DNA damage. The DNA N-glycosylase activity releases the damaged DNA base from DNA by cleaving the N-glycosidic bond, leaving an AP site. The AP lyase activity cleaves the phosphodiester bond 3' to the AP site by a beta-elimination. Primarily recognizes and repairs oxidative base damage of pyrimidines.</text>
</comment>
<dbReference type="InterPro" id="IPR030841">
    <property type="entry name" value="NTH1"/>
</dbReference>
<dbReference type="EC" id="3.2.2.-" evidence="8"/>
<dbReference type="FunFam" id="1.10.340.30:FF:000001">
    <property type="entry name" value="Endonuclease III"/>
    <property type="match status" value="1"/>
</dbReference>
<evidence type="ECO:0000256" key="8">
    <source>
        <dbReference type="HAMAP-Rule" id="MF_03183"/>
    </source>
</evidence>
<feature type="region of interest" description="Disordered" evidence="9">
    <location>
        <begin position="1"/>
        <end position="205"/>
    </location>
</feature>
<dbReference type="InterPro" id="IPR000445">
    <property type="entry name" value="HhH_motif"/>
</dbReference>
<dbReference type="GO" id="GO:0003677">
    <property type="term" value="F:DNA binding"/>
    <property type="evidence" value="ECO:0007669"/>
    <property type="project" value="UniProtKB-UniRule"/>
</dbReference>
<dbReference type="GO" id="GO:0006285">
    <property type="term" value="P:base-excision repair, AP site formation"/>
    <property type="evidence" value="ECO:0007669"/>
    <property type="project" value="UniProtKB-UniRule"/>
</dbReference>
<sequence length="539" mass="57759">MSTTSAVRSSSRRKLFAPTPISSDSTSVSVTAPTTASASSNGVVNGADGDAALAAAMSASEARRSYSLRRRAPAASTSTAAAAAATPVEVRKRRPRTSAKRARARSSPSSASDDDSAAGSDFSDHDEARSSSDHDSDVFSAEPSSKSKAIKPTSTKRTRKPAVKRDPSSSSSADEAKPAARKRSSPKKPTASPFDASPRKPTKKPIKVNLEPHEAHPAPDNWELVYTLLSKQRRKIVAPVDTMGCEENGRQDRRADSWRATETPLEAAKRERLATLVSLMLSSQTKDPVTAEAVYNLQRTLPNGLCLQSLLEASDETISTCIAKVGFWRRKTGYLKSAARIIQSDFGGDVPRTVDELCSLPGVGPKMAFLALSSMGIQLGIGVDTHVHRLTNRLGWHSTKTPEETRLNLQSWLPAELHGKINRLLVGFGQVICVPVGPRCDLCAVGQAGLCPSARVLDERSTAKRVKVEMLASDDEGVVVEENWVKVKREADEEGEGEARVKVEVDGGAMGVADLAEAVAVKKEEVDDDAVLKDKALDW</sequence>
<dbReference type="Pfam" id="PF00633">
    <property type="entry name" value="HHH"/>
    <property type="match status" value="1"/>
</dbReference>
<dbReference type="GO" id="GO:0005739">
    <property type="term" value="C:mitochondrion"/>
    <property type="evidence" value="ECO:0007669"/>
    <property type="project" value="UniProtKB-SubCell"/>
</dbReference>
<feature type="compositionally biased region" description="Basic residues" evidence="9">
    <location>
        <begin position="91"/>
        <end position="104"/>
    </location>
</feature>
<dbReference type="InterPro" id="IPR004036">
    <property type="entry name" value="Endonuclease-III-like_CS2"/>
</dbReference>
<evidence type="ECO:0000256" key="5">
    <source>
        <dbReference type="ARBA" id="ARBA00023239"/>
    </source>
</evidence>
<keyword evidence="2 8" id="KW-0227">DNA damage</keyword>
<gene>
    <name evidence="8" type="primary">NTH1</name>
    <name evidence="11" type="ORF">EX895_001666</name>
</gene>
<dbReference type="InterPro" id="IPR003265">
    <property type="entry name" value="HhH-GPD_domain"/>
</dbReference>
<evidence type="ECO:0000256" key="9">
    <source>
        <dbReference type="SAM" id="MobiDB-lite"/>
    </source>
</evidence>
<dbReference type="AlphaFoldDB" id="A0A4U7KWL1"/>
<organism evidence="11 12">
    <name type="scientific">Sporisorium graminicola</name>
    <dbReference type="NCBI Taxonomy" id="280036"/>
    <lineage>
        <taxon>Eukaryota</taxon>
        <taxon>Fungi</taxon>
        <taxon>Dikarya</taxon>
        <taxon>Basidiomycota</taxon>
        <taxon>Ustilaginomycotina</taxon>
        <taxon>Ustilaginomycetes</taxon>
        <taxon>Ustilaginales</taxon>
        <taxon>Ustilaginaceae</taxon>
        <taxon>Sporisorium</taxon>
    </lineage>
</organism>
<dbReference type="GO" id="GO:0005634">
    <property type="term" value="C:nucleus"/>
    <property type="evidence" value="ECO:0007669"/>
    <property type="project" value="UniProtKB-SubCell"/>
</dbReference>
<evidence type="ECO:0000313" key="11">
    <source>
        <dbReference type="EMBL" id="TKY89135.1"/>
    </source>
</evidence>
<dbReference type="HAMAP" id="MF_03183">
    <property type="entry name" value="Endonuclease_III_Nth"/>
    <property type="match status" value="1"/>
</dbReference>
<name>A0A4U7KWL1_9BASI</name>
<comment type="subcellular location">
    <subcellularLocation>
        <location evidence="8">Nucleus</location>
    </subcellularLocation>
    <subcellularLocation>
        <location evidence="8">Mitochondrion</location>
    </subcellularLocation>
</comment>
<dbReference type="CDD" id="cd00056">
    <property type="entry name" value="ENDO3c"/>
    <property type="match status" value="1"/>
</dbReference>
<dbReference type="Proteomes" id="UP000306050">
    <property type="component" value="Chromosome SGRAM_12"/>
</dbReference>
<comment type="similarity">
    <text evidence="1 8">Belongs to the Nth/MutY family.</text>
</comment>
<feature type="compositionally biased region" description="Basic and acidic residues" evidence="9">
    <location>
        <begin position="122"/>
        <end position="137"/>
    </location>
</feature>
<dbReference type="Pfam" id="PF00730">
    <property type="entry name" value="HhH-GPD"/>
    <property type="match status" value="1"/>
</dbReference>
<keyword evidence="8" id="KW-0496">Mitochondrion</keyword>
<dbReference type="InterPro" id="IPR011257">
    <property type="entry name" value="DNA_glycosylase"/>
</dbReference>
<dbReference type="InterPro" id="IPR023170">
    <property type="entry name" value="HhH_base_excis_C"/>
</dbReference>
<dbReference type="GO" id="GO:0006289">
    <property type="term" value="P:nucleotide-excision repair"/>
    <property type="evidence" value="ECO:0007669"/>
    <property type="project" value="TreeGrafter"/>
</dbReference>
<protein>
    <recommendedName>
        <fullName evidence="8">Endonuclease III homolog</fullName>
        <ecNumber evidence="8">3.2.2.-</ecNumber>
        <ecNumber evidence="8">4.2.99.18</ecNumber>
    </recommendedName>
    <alternativeName>
        <fullName evidence="8">Bifunctional DNA N-glycosylase/DNA-(apurinic or apyrimidinic site) lyase</fullName>
        <shortName evidence="8">DNA glycosylase/AP lyase</shortName>
    </alternativeName>
</protein>
<dbReference type="SUPFAM" id="SSF48150">
    <property type="entry name" value="DNA-glycosylase"/>
    <property type="match status" value="1"/>
</dbReference>
<dbReference type="Gene3D" id="1.10.1670.10">
    <property type="entry name" value="Helix-hairpin-Helix base-excision DNA repair enzymes (C-terminal)"/>
    <property type="match status" value="1"/>
</dbReference>
<keyword evidence="8" id="KW-0539">Nucleus</keyword>
<evidence type="ECO:0000256" key="1">
    <source>
        <dbReference type="ARBA" id="ARBA00008343"/>
    </source>
</evidence>
<dbReference type="Gene3D" id="1.10.340.30">
    <property type="entry name" value="Hypothetical protein, domain 2"/>
    <property type="match status" value="1"/>
</dbReference>
<dbReference type="PANTHER" id="PTHR43286:SF1">
    <property type="entry name" value="ENDONUCLEASE III-LIKE PROTEIN 1"/>
    <property type="match status" value="1"/>
</dbReference>
<proteinExistence type="inferred from homology"/>
<keyword evidence="4 8" id="KW-0234">DNA repair</keyword>
<dbReference type="GO" id="GO:0140078">
    <property type="term" value="F:class I DNA-(apurinic or apyrimidinic site) endonuclease activity"/>
    <property type="evidence" value="ECO:0007669"/>
    <property type="project" value="UniProtKB-EC"/>
</dbReference>
<keyword evidence="12" id="KW-1185">Reference proteome</keyword>